<comment type="caution">
    <text evidence="1">The sequence shown here is derived from an EMBL/GenBank/DDBJ whole genome shotgun (WGS) entry which is preliminary data.</text>
</comment>
<reference evidence="1 2" key="1">
    <citation type="submission" date="2017-04" db="EMBL/GenBank/DDBJ databases">
        <authorList>
            <consortium name="Geobacter pelophilus Genome Sequencing"/>
            <person name="Aoyagi T."/>
            <person name="Koike H."/>
            <person name="Hori T."/>
        </authorList>
    </citation>
    <scope>NUCLEOTIDE SEQUENCE [LARGE SCALE GENOMIC DNA]</scope>
    <source>
        <strain evidence="1 2">Drf2</strain>
    </source>
</reference>
<accession>A0ABQ0MNP5</accession>
<sequence>MKLVPTRVQVVCAKGIDLRWLRDTMNREGKAFGNYVAEGEEQALLLRWKEEPGS</sequence>
<keyword evidence="2" id="KW-1185">Reference proteome</keyword>
<reference evidence="2" key="2">
    <citation type="submission" date="2017-05" db="EMBL/GenBank/DDBJ databases">
        <title>Draft genome sequence of Geobacter pelophilus, a iron(III)-reducing bacteria.</title>
        <authorList>
            <person name="Aoyagi T."/>
            <person name="Koike H."/>
            <person name="Morita T."/>
            <person name="Sato Y."/>
            <person name="Habe H."/>
            <person name="Hori T."/>
        </authorList>
    </citation>
    <scope>NUCLEOTIDE SEQUENCE [LARGE SCALE GENOMIC DNA]</scope>
    <source>
        <strain evidence="2">Drf2</strain>
    </source>
</reference>
<evidence type="ECO:0000313" key="1">
    <source>
        <dbReference type="EMBL" id="GAW68677.1"/>
    </source>
</evidence>
<proteinExistence type="predicted"/>
<dbReference type="Proteomes" id="UP000194153">
    <property type="component" value="Unassembled WGS sequence"/>
</dbReference>
<organism evidence="1 2">
    <name type="scientific">Geoanaerobacter pelophilus</name>
    <dbReference type="NCBI Taxonomy" id="60036"/>
    <lineage>
        <taxon>Bacteria</taxon>
        <taxon>Pseudomonadati</taxon>
        <taxon>Thermodesulfobacteriota</taxon>
        <taxon>Desulfuromonadia</taxon>
        <taxon>Geobacterales</taxon>
        <taxon>Geobacteraceae</taxon>
        <taxon>Geoanaerobacter</taxon>
    </lineage>
</organism>
<dbReference type="EMBL" id="BDQG01000001">
    <property type="protein sequence ID" value="GAW68677.1"/>
    <property type="molecule type" value="Genomic_DNA"/>
</dbReference>
<name>A0ABQ0MNP5_9BACT</name>
<gene>
    <name evidence="1" type="ORF">GPEL0_01f5117</name>
</gene>
<evidence type="ECO:0000313" key="2">
    <source>
        <dbReference type="Proteomes" id="UP000194153"/>
    </source>
</evidence>
<protein>
    <submittedName>
        <fullName evidence="1">Uncharacterized protein</fullName>
    </submittedName>
</protein>